<dbReference type="InterPro" id="IPR006139">
    <property type="entry name" value="D-isomer_2_OHA_DH_cat_dom"/>
</dbReference>
<dbReference type="InterPro" id="IPR006140">
    <property type="entry name" value="D-isomer_DH_NAD-bd"/>
</dbReference>
<keyword evidence="8" id="KW-1185">Reference proteome</keyword>
<dbReference type="InterPro" id="IPR050223">
    <property type="entry name" value="D-isomer_2-hydroxyacid_DH"/>
</dbReference>
<evidence type="ECO:0000256" key="2">
    <source>
        <dbReference type="ARBA" id="ARBA00023002"/>
    </source>
</evidence>
<dbReference type="SUPFAM" id="SSF52283">
    <property type="entry name" value="Formate/glycerate dehydrogenase catalytic domain-like"/>
    <property type="match status" value="1"/>
</dbReference>
<dbReference type="Pfam" id="PF02826">
    <property type="entry name" value="2-Hacid_dh_C"/>
    <property type="match status" value="1"/>
</dbReference>
<reference evidence="7 8" key="2">
    <citation type="journal article" date="2014" name="FEMS Microbiol. Lett.">
        <title>Draft genomic DNA sequence of the facultatively methylotrophic bacterium Acidomonas methanolica type strain MB58.</title>
        <authorList>
            <person name="Higashiura N."/>
            <person name="Hadano H."/>
            <person name="Hirakawa H."/>
            <person name="Matsutani M."/>
            <person name="Takabe S."/>
            <person name="Matsushita K."/>
            <person name="Azuma Y."/>
        </authorList>
    </citation>
    <scope>NUCLEOTIDE SEQUENCE [LARGE SCALE GENOMIC DNA]</scope>
    <source>
        <strain evidence="7 8">MB58</strain>
    </source>
</reference>
<dbReference type="GO" id="GO:0005829">
    <property type="term" value="C:cytosol"/>
    <property type="evidence" value="ECO:0007669"/>
    <property type="project" value="TreeGrafter"/>
</dbReference>
<sequence>MTEPMTERPQILQIDPLTRPVQERLDAAFTVHRFQSLDALAPVAAAIRGVATSPLSGLSSDIIDTLPHLEFVAVNGVGMDKIDLAACKRRGIHVTAATGVLSDDVADMAIGLMIDVLRGISAGDRFVRAGKWGREPVPNARTLTGKTVGVVGLGRIGRAVAERCAALKMKSAYFSRSRSADAAYPYYASARALAEASDVLVLAVPGGPETTKMIDAEVLNALGPNGYLVNIARGSVVDEEALVAALREKRIAGAALDVFADEPHVPEALLTMENVVLQAHRGSATREVRKAMGDLVVDNLLAHFAGRKPLTPPVV</sequence>
<feature type="domain" description="D-isomer specific 2-hydroxyacid dehydrogenase catalytic" evidence="5">
    <location>
        <begin position="14"/>
        <end position="310"/>
    </location>
</feature>
<protein>
    <submittedName>
        <fullName evidence="7">2-hydroxyacid dehydrogenase</fullName>
    </submittedName>
</protein>
<evidence type="ECO:0000313" key="7">
    <source>
        <dbReference type="EMBL" id="GAJ30000.1"/>
    </source>
</evidence>
<dbReference type="FunFam" id="3.40.50.720:FF:000213">
    <property type="entry name" value="Putative 2-hydroxyacid dehydrogenase"/>
    <property type="match status" value="1"/>
</dbReference>
<evidence type="ECO:0000313" key="8">
    <source>
        <dbReference type="Proteomes" id="UP000019760"/>
    </source>
</evidence>
<evidence type="ECO:0000259" key="5">
    <source>
        <dbReference type="Pfam" id="PF00389"/>
    </source>
</evidence>
<keyword evidence="1" id="KW-0521">NADP</keyword>
<comment type="similarity">
    <text evidence="4">Belongs to the D-isomer specific 2-hydroxyacid dehydrogenase family.</text>
</comment>
<dbReference type="Gene3D" id="3.40.50.720">
    <property type="entry name" value="NAD(P)-binding Rossmann-like Domain"/>
    <property type="match status" value="2"/>
</dbReference>
<dbReference type="RefSeq" id="WP_239641720.1">
    <property type="nucleotide sequence ID" value="NZ_BAND01000093.1"/>
</dbReference>
<dbReference type="InterPro" id="IPR036291">
    <property type="entry name" value="NAD(P)-bd_dom_sf"/>
</dbReference>
<dbReference type="GO" id="GO:0030267">
    <property type="term" value="F:glyoxylate reductase (NADPH) activity"/>
    <property type="evidence" value="ECO:0007669"/>
    <property type="project" value="TreeGrafter"/>
</dbReference>
<dbReference type="EMBL" id="BAND01000093">
    <property type="protein sequence ID" value="GAJ30000.1"/>
    <property type="molecule type" value="Genomic_DNA"/>
</dbReference>
<evidence type="ECO:0000256" key="3">
    <source>
        <dbReference type="ARBA" id="ARBA00023027"/>
    </source>
</evidence>
<keyword evidence="2 4" id="KW-0560">Oxidoreductase</keyword>
<proteinExistence type="inferred from homology"/>
<dbReference type="Proteomes" id="UP000019760">
    <property type="component" value="Unassembled WGS sequence"/>
</dbReference>
<dbReference type="GO" id="GO:0016618">
    <property type="term" value="F:hydroxypyruvate reductase [NAD(P)H] activity"/>
    <property type="evidence" value="ECO:0007669"/>
    <property type="project" value="TreeGrafter"/>
</dbReference>
<dbReference type="AlphaFoldDB" id="A0A023D8F1"/>
<gene>
    <name evidence="7" type="ORF">Amme_093_024</name>
</gene>
<evidence type="ECO:0000256" key="4">
    <source>
        <dbReference type="RuleBase" id="RU003719"/>
    </source>
</evidence>
<dbReference type="PANTHER" id="PTHR10996">
    <property type="entry name" value="2-HYDROXYACID DEHYDROGENASE-RELATED"/>
    <property type="match status" value="1"/>
</dbReference>
<dbReference type="CDD" id="cd12156">
    <property type="entry name" value="HPPR"/>
    <property type="match status" value="1"/>
</dbReference>
<dbReference type="GO" id="GO:0051287">
    <property type="term" value="F:NAD binding"/>
    <property type="evidence" value="ECO:0007669"/>
    <property type="project" value="InterPro"/>
</dbReference>
<feature type="domain" description="D-isomer specific 2-hydroxyacid dehydrogenase NAD-binding" evidence="6">
    <location>
        <begin position="110"/>
        <end position="282"/>
    </location>
</feature>
<dbReference type="PANTHER" id="PTHR10996:SF178">
    <property type="entry name" value="2-HYDROXYACID DEHYDROGENASE YGL185C-RELATED"/>
    <property type="match status" value="1"/>
</dbReference>
<keyword evidence="3" id="KW-0520">NAD</keyword>
<evidence type="ECO:0000259" key="6">
    <source>
        <dbReference type="Pfam" id="PF02826"/>
    </source>
</evidence>
<evidence type="ECO:0000256" key="1">
    <source>
        <dbReference type="ARBA" id="ARBA00022857"/>
    </source>
</evidence>
<organism evidence="7 8">
    <name type="scientific">Acidomonas methanolica NBRC 104435</name>
    <dbReference type="NCBI Taxonomy" id="1231351"/>
    <lineage>
        <taxon>Bacteria</taxon>
        <taxon>Pseudomonadati</taxon>
        <taxon>Pseudomonadota</taxon>
        <taxon>Alphaproteobacteria</taxon>
        <taxon>Acetobacterales</taxon>
        <taxon>Acetobacteraceae</taxon>
        <taxon>Acidomonas</taxon>
    </lineage>
</organism>
<name>A0A023D8F1_ACIMT</name>
<dbReference type="Pfam" id="PF00389">
    <property type="entry name" value="2-Hacid_dh"/>
    <property type="match status" value="1"/>
</dbReference>
<dbReference type="SUPFAM" id="SSF51735">
    <property type="entry name" value="NAD(P)-binding Rossmann-fold domains"/>
    <property type="match status" value="1"/>
</dbReference>
<reference evidence="8" key="1">
    <citation type="journal article" date="2014" name="FEMS Microbiol. Lett.">
        <title>Draft Genomic DNA Sequence of the Facultatively Methylotrophic Bacterium Acidomonas methanolica type strain MB58.</title>
        <authorList>
            <person name="Higashiura N."/>
            <person name="Hadano H."/>
            <person name="Hirakawa H."/>
            <person name="Matsutani M."/>
            <person name="Takabe S."/>
            <person name="Matsushita K."/>
            <person name="Azuma Y."/>
        </authorList>
    </citation>
    <scope>NUCLEOTIDE SEQUENCE [LARGE SCALE GENOMIC DNA]</scope>
    <source>
        <strain evidence="8">MB58</strain>
    </source>
</reference>
<accession>A0A023D8F1</accession>
<comment type="caution">
    <text evidence="7">The sequence shown here is derived from an EMBL/GenBank/DDBJ whole genome shotgun (WGS) entry which is preliminary data.</text>
</comment>